<dbReference type="PROSITE" id="PS51318">
    <property type="entry name" value="TAT"/>
    <property type="match status" value="1"/>
</dbReference>
<comment type="caution">
    <text evidence="2">The sequence shown here is derived from an EMBL/GenBank/DDBJ whole genome shotgun (WGS) entry which is preliminary data.</text>
</comment>
<dbReference type="Gene3D" id="2.60.130.10">
    <property type="entry name" value="Aromatic compound dioxygenase"/>
    <property type="match status" value="1"/>
</dbReference>
<evidence type="ECO:0000313" key="2">
    <source>
        <dbReference type="EMBL" id="GAA5526536.1"/>
    </source>
</evidence>
<dbReference type="RefSeq" id="WP_345720177.1">
    <property type="nucleotide sequence ID" value="NZ_BAABRU010000001.1"/>
</dbReference>
<evidence type="ECO:0000259" key="1">
    <source>
        <dbReference type="Pfam" id="PF00775"/>
    </source>
</evidence>
<gene>
    <name evidence="2" type="ORF">Hgul01_00309</name>
</gene>
<dbReference type="PANTHER" id="PTHR34315">
    <property type="match status" value="1"/>
</dbReference>
<dbReference type="InterPro" id="IPR000627">
    <property type="entry name" value="Intradiol_dOase_C"/>
</dbReference>
<dbReference type="Pfam" id="PF00775">
    <property type="entry name" value="Dioxygenase_C"/>
    <property type="match status" value="1"/>
</dbReference>
<protein>
    <recommendedName>
        <fullName evidence="1">Intradiol ring-cleavage dioxygenases domain-containing protein</fullName>
    </recommendedName>
</protein>
<dbReference type="InterPro" id="IPR015889">
    <property type="entry name" value="Intradiol_dOase_core"/>
</dbReference>
<dbReference type="SUPFAM" id="SSF49482">
    <property type="entry name" value="Aromatic compound dioxygenase"/>
    <property type="match status" value="1"/>
</dbReference>
<organism evidence="2 3">
    <name type="scientific">Herpetosiphon gulosus</name>
    <dbReference type="NCBI Taxonomy" id="1973496"/>
    <lineage>
        <taxon>Bacteria</taxon>
        <taxon>Bacillati</taxon>
        <taxon>Chloroflexota</taxon>
        <taxon>Chloroflexia</taxon>
        <taxon>Herpetosiphonales</taxon>
        <taxon>Herpetosiphonaceae</taxon>
        <taxon>Herpetosiphon</taxon>
    </lineage>
</organism>
<dbReference type="EMBL" id="BAABRU010000001">
    <property type="protein sequence ID" value="GAA5526536.1"/>
    <property type="molecule type" value="Genomic_DNA"/>
</dbReference>
<dbReference type="CDD" id="cd03457">
    <property type="entry name" value="intradiol_dioxygenase_like"/>
    <property type="match status" value="1"/>
</dbReference>
<reference evidence="2 3" key="1">
    <citation type="submission" date="2024-02" db="EMBL/GenBank/DDBJ databases">
        <title>Herpetosiphon gulosus NBRC 112829.</title>
        <authorList>
            <person name="Ichikawa N."/>
            <person name="Katano-Makiyama Y."/>
            <person name="Hidaka K."/>
        </authorList>
    </citation>
    <scope>NUCLEOTIDE SEQUENCE [LARGE SCALE GENOMIC DNA]</scope>
    <source>
        <strain evidence="2 3">NBRC 112829</strain>
    </source>
</reference>
<feature type="domain" description="Intradiol ring-cleavage dioxygenases" evidence="1">
    <location>
        <begin position="83"/>
        <end position="186"/>
    </location>
</feature>
<name>A0ABP9WVM8_9CHLR</name>
<evidence type="ECO:0000313" key="3">
    <source>
        <dbReference type="Proteomes" id="UP001428290"/>
    </source>
</evidence>
<dbReference type="Proteomes" id="UP001428290">
    <property type="component" value="Unassembled WGS sequence"/>
</dbReference>
<dbReference type="InterPro" id="IPR006311">
    <property type="entry name" value="TAT_signal"/>
</dbReference>
<sequence length="288" mass="30561">MDNDDIPVGRILSRREALKLFSAVGAGMMLAACGSQNSTVTTAPAATATTGASAATAVPTATTAATSVASLPSCVVKPEMTVGPYFVDEQLNRSDIRSEPSDNSLRAGVPLTLNINVSQISSNACTALAGAMVDIWQCDAEGIYSGVTDAGFQTEGLKFLRGYQITDANGDASFTTIFPGWYQGRTVHIHVKIRTTSSTNEAYEFTSQFYFDTALTNEILANAPYKAGSQRDTTNENDMHYANGGEQMLLSLSKTSDGYSAGFPIALDLSDAETGQADRFEQMQAPPR</sequence>
<accession>A0ABP9WVM8</accession>
<proteinExistence type="predicted"/>
<dbReference type="PANTHER" id="PTHR34315:SF1">
    <property type="entry name" value="INTRADIOL RING-CLEAVAGE DIOXYGENASES DOMAIN-CONTAINING PROTEIN-RELATED"/>
    <property type="match status" value="1"/>
</dbReference>
<keyword evidence="3" id="KW-1185">Reference proteome</keyword>